<organism evidence="8 9">
    <name type="scientific">Deinococcus rubellus</name>
    <dbReference type="NCBI Taxonomy" id="1889240"/>
    <lineage>
        <taxon>Bacteria</taxon>
        <taxon>Thermotogati</taxon>
        <taxon>Deinococcota</taxon>
        <taxon>Deinococci</taxon>
        <taxon>Deinococcales</taxon>
        <taxon>Deinococcaceae</taxon>
        <taxon>Deinococcus</taxon>
    </lineage>
</organism>
<name>A0ABY5YJX5_9DEIO</name>
<evidence type="ECO:0000256" key="4">
    <source>
        <dbReference type="SAM" id="Coils"/>
    </source>
</evidence>
<feature type="region of interest" description="Disordered" evidence="5">
    <location>
        <begin position="426"/>
        <end position="461"/>
    </location>
</feature>
<feature type="compositionally biased region" description="Low complexity" evidence="5">
    <location>
        <begin position="426"/>
        <end position="443"/>
    </location>
</feature>
<protein>
    <submittedName>
        <fullName evidence="8">Efflux RND transporter periplasmic adaptor subunit</fullName>
    </submittedName>
</protein>
<dbReference type="InterPro" id="IPR050465">
    <property type="entry name" value="UPF0194_transport"/>
</dbReference>
<keyword evidence="6" id="KW-0472">Membrane</keyword>
<evidence type="ECO:0000256" key="6">
    <source>
        <dbReference type="SAM" id="Phobius"/>
    </source>
</evidence>
<gene>
    <name evidence="8" type="ORF">N0D28_15310</name>
</gene>
<comment type="subcellular location">
    <subcellularLocation>
        <location evidence="1">Cell envelope</location>
    </subcellularLocation>
</comment>
<evidence type="ECO:0000259" key="7">
    <source>
        <dbReference type="Pfam" id="PF25954"/>
    </source>
</evidence>
<sequence length="461" mass="46555">MSTPARPAPLSQPQRQQRRAWPWIVAALLVGGGGAYYYQRSNTVAAVPTVQTSTATQGEVRVSVSGPGTLSAATSSSVSATTGGTLTLVPTVGDQVTRGQLIARLSSATADTGVQNAQLALQRAQAQLASLRASQASSRAQDAQSIVGASQTVQSAQSSLAAAQQTLGNQRQLYAVGGLSAQDLQAAQITVRNAQQSLSTAQQALASFRTQQSAKLASSAQDLSGSQLAVQQAQVGLQDAQTTRAGIKLYAPMSGTVATVPVSAGQSVTGSSVGGTVVATLIDASKIDLPVQVDETEIGAVRVGQPADVTLDALDGQTFSGKVTRISPEATTESGIAYFTVTVRLPNPDGVLRPGMTAEAEVIQSQASGLIIPKKAVESVRTRSYVQLQTPGGAAERTRIRTGADDGTSIIVTSGLKAGDVVELPGTVSSGASGTTTRNSSGTRVPGLGGGSGGGGFGGGR</sequence>
<keyword evidence="6" id="KW-0812">Transmembrane</keyword>
<accession>A0ABY5YJX5</accession>
<dbReference type="NCBIfam" id="TIGR01730">
    <property type="entry name" value="RND_mfp"/>
    <property type="match status" value="1"/>
</dbReference>
<evidence type="ECO:0000256" key="5">
    <source>
        <dbReference type="SAM" id="MobiDB-lite"/>
    </source>
</evidence>
<keyword evidence="3 4" id="KW-0175">Coiled coil</keyword>
<comment type="similarity">
    <text evidence="2">Belongs to the membrane fusion protein (MFP) (TC 8.A.1) family.</text>
</comment>
<feature type="domain" description="CusB-like beta-barrel" evidence="7">
    <location>
        <begin position="291"/>
        <end position="363"/>
    </location>
</feature>
<dbReference type="Pfam" id="PF25954">
    <property type="entry name" value="Beta-barrel_RND_2"/>
    <property type="match status" value="1"/>
</dbReference>
<dbReference type="RefSeq" id="WP_260560333.1">
    <property type="nucleotide sequence ID" value="NZ_BAABEC010000020.1"/>
</dbReference>
<dbReference type="Gene3D" id="2.40.420.20">
    <property type="match status" value="1"/>
</dbReference>
<keyword evidence="6" id="KW-1133">Transmembrane helix</keyword>
<feature type="coiled-coil region" evidence="4">
    <location>
        <begin position="184"/>
        <end position="211"/>
    </location>
</feature>
<feature type="compositionally biased region" description="Gly residues" evidence="5">
    <location>
        <begin position="447"/>
        <end position="461"/>
    </location>
</feature>
<dbReference type="PANTHER" id="PTHR32347">
    <property type="entry name" value="EFFLUX SYSTEM COMPONENT YKNX-RELATED"/>
    <property type="match status" value="1"/>
</dbReference>
<evidence type="ECO:0000313" key="9">
    <source>
        <dbReference type="Proteomes" id="UP001060261"/>
    </source>
</evidence>
<evidence type="ECO:0000256" key="3">
    <source>
        <dbReference type="ARBA" id="ARBA00023054"/>
    </source>
</evidence>
<evidence type="ECO:0000313" key="8">
    <source>
        <dbReference type="EMBL" id="UWX64058.1"/>
    </source>
</evidence>
<evidence type="ECO:0000256" key="2">
    <source>
        <dbReference type="ARBA" id="ARBA00009477"/>
    </source>
</evidence>
<dbReference type="InterPro" id="IPR058792">
    <property type="entry name" value="Beta-barrel_RND_2"/>
</dbReference>
<proteinExistence type="inferred from homology"/>
<evidence type="ECO:0000256" key="1">
    <source>
        <dbReference type="ARBA" id="ARBA00004196"/>
    </source>
</evidence>
<dbReference type="Gene3D" id="2.40.30.170">
    <property type="match status" value="1"/>
</dbReference>
<dbReference type="SUPFAM" id="SSF111369">
    <property type="entry name" value="HlyD-like secretion proteins"/>
    <property type="match status" value="1"/>
</dbReference>
<feature type="transmembrane region" description="Helical" evidence="6">
    <location>
        <begin position="20"/>
        <end position="38"/>
    </location>
</feature>
<reference evidence="8" key="1">
    <citation type="submission" date="2022-09" db="EMBL/GenBank/DDBJ databases">
        <title>genome sequence of Deinococcus rubellus.</title>
        <authorList>
            <person name="Srinivasan S."/>
        </authorList>
    </citation>
    <scope>NUCLEOTIDE SEQUENCE</scope>
    <source>
        <strain evidence="8">Ant6</strain>
    </source>
</reference>
<dbReference type="PANTHER" id="PTHR32347:SF14">
    <property type="entry name" value="EFFLUX SYSTEM COMPONENT YKNX-RELATED"/>
    <property type="match status" value="1"/>
</dbReference>
<keyword evidence="9" id="KW-1185">Reference proteome</keyword>
<dbReference type="EMBL" id="CP104213">
    <property type="protein sequence ID" value="UWX64058.1"/>
    <property type="molecule type" value="Genomic_DNA"/>
</dbReference>
<dbReference type="InterPro" id="IPR006143">
    <property type="entry name" value="RND_pump_MFP"/>
</dbReference>
<dbReference type="Proteomes" id="UP001060261">
    <property type="component" value="Chromosome"/>
</dbReference>
<feature type="coiled-coil region" evidence="4">
    <location>
        <begin position="114"/>
        <end position="141"/>
    </location>
</feature>